<organism evidence="2 3">
    <name type="scientific">Fusarium coffeatum</name>
    <dbReference type="NCBI Taxonomy" id="231269"/>
    <lineage>
        <taxon>Eukaryota</taxon>
        <taxon>Fungi</taxon>
        <taxon>Dikarya</taxon>
        <taxon>Ascomycota</taxon>
        <taxon>Pezizomycotina</taxon>
        <taxon>Sordariomycetes</taxon>
        <taxon>Hypocreomycetidae</taxon>
        <taxon>Hypocreales</taxon>
        <taxon>Nectriaceae</taxon>
        <taxon>Fusarium</taxon>
        <taxon>Fusarium incarnatum-equiseti species complex</taxon>
    </lineage>
</organism>
<keyword evidence="3" id="KW-1185">Reference proteome</keyword>
<dbReference type="EMBL" id="QKXC01000171">
    <property type="protein sequence ID" value="RBR14106.1"/>
    <property type="molecule type" value="Genomic_DNA"/>
</dbReference>
<sequence length="83" mass="9091">MSHSHSSNRATHGSSNRPHSPRPVSDPTVAGAGRRDHTAVQDLRTRGNAQPPANSDDLGREIDEIWEQGDKLPAQMPRPSYAR</sequence>
<proteinExistence type="predicted"/>
<protein>
    <submittedName>
        <fullName evidence="2">Uncharacterized protein</fullName>
    </submittedName>
</protein>
<feature type="compositionally biased region" description="Polar residues" evidence="1">
    <location>
        <begin position="1"/>
        <end position="18"/>
    </location>
</feature>
<dbReference type="Proteomes" id="UP000253153">
    <property type="component" value="Unassembled WGS sequence"/>
</dbReference>
<name>A0A366RCP8_9HYPO</name>
<dbReference type="GeneID" id="41997299"/>
<dbReference type="OrthoDB" id="5090010at2759"/>
<feature type="compositionally biased region" description="Basic and acidic residues" evidence="1">
    <location>
        <begin position="33"/>
        <end position="45"/>
    </location>
</feature>
<reference evidence="2 3" key="1">
    <citation type="submission" date="2018-06" db="EMBL/GenBank/DDBJ databases">
        <title>Fusarium incarnatum-equiseti species complex species 28.</title>
        <authorList>
            <person name="Gardiner D.M."/>
        </authorList>
    </citation>
    <scope>NUCLEOTIDE SEQUENCE [LARGE SCALE GENOMIC DNA]</scope>
    <source>
        <strain evidence="2 3">FIESC_28</strain>
    </source>
</reference>
<dbReference type="AlphaFoldDB" id="A0A366RCP8"/>
<dbReference type="RefSeq" id="XP_031013916.1">
    <property type="nucleotide sequence ID" value="XM_031162003.1"/>
</dbReference>
<evidence type="ECO:0000256" key="1">
    <source>
        <dbReference type="SAM" id="MobiDB-lite"/>
    </source>
</evidence>
<comment type="caution">
    <text evidence="2">The sequence shown here is derived from an EMBL/GenBank/DDBJ whole genome shotgun (WGS) entry which is preliminary data.</text>
</comment>
<accession>A0A366RCP8</accession>
<gene>
    <name evidence="2" type="ORF">FIESC28_07863</name>
</gene>
<feature type="region of interest" description="Disordered" evidence="1">
    <location>
        <begin position="1"/>
        <end position="83"/>
    </location>
</feature>
<evidence type="ECO:0000313" key="2">
    <source>
        <dbReference type="EMBL" id="RBR14106.1"/>
    </source>
</evidence>
<evidence type="ECO:0000313" key="3">
    <source>
        <dbReference type="Proteomes" id="UP000253153"/>
    </source>
</evidence>